<comment type="subcellular location">
    <subcellularLocation>
        <location evidence="1 12">Endoplasmic reticulum membrane</location>
        <topology evidence="1 12">Single-pass type II membrane protein</topology>
    </subcellularLocation>
</comment>
<feature type="domain" description="Glycosyl hydrolase family 63 N-terminal" evidence="16">
    <location>
        <begin position="69"/>
        <end position="192"/>
    </location>
</feature>
<keyword evidence="9" id="KW-0325">Glycoprotein</keyword>
<dbReference type="OrthoDB" id="410058at2759"/>
<evidence type="ECO:0000256" key="7">
    <source>
        <dbReference type="ARBA" id="ARBA00022989"/>
    </source>
</evidence>
<keyword evidence="7" id="KW-1133">Transmembrane helix</keyword>
<evidence type="ECO:0000256" key="2">
    <source>
        <dbReference type="ARBA" id="ARBA00010833"/>
    </source>
</evidence>
<feature type="domain" description="Glycosyl hydrolase family 63 C-terminal" evidence="15">
    <location>
        <begin position="427"/>
        <end position="778"/>
    </location>
</feature>
<comment type="catalytic activity">
    <reaction evidence="12">
        <text>N(4)-(alpha-D-Glc-(1-&gt;2)-alpha-D-Glc-(1-&gt;3)-alpha-D-Glc-(1-&gt;3)-alpha-D-Man-(1-&gt;2)-alpha-D-Man-(1-&gt;2)-alpha-D-Man-(1-&gt;3)-[alpha-D-Man-(1-&gt;2)-alpha-D-Man-(1-&gt;3)-[alpha-D-Man-(1-&gt;2)-alpha-D-Man-(1-&gt;6)]-alpha-D-Man-(1-&gt;6)]-beta-D-Man-(1-&gt;4)-beta-D-GlcNAc-(1-&gt;4)-beta-D-GlcNAc)-L-asparaginyl-[protein] + H2O = N(4)-(alpha-D-Glc-(1-&gt;3)-alpha-D-Glc-(1-&gt;3)-alpha-D-Man-(1-&gt;2)-alpha-D-Man-(1-&gt;2)-alpha-D-Man-(1-&gt;3)-[alpha-D-Man-(1-&gt;2)-alpha-D-Man-(1-&gt;3)-[alpha-D-Man-(1-&gt;2)-alpha-D-Man-(1-&gt;6)]-alpha-D-Man-(1-&gt;6)]-beta-D-Man-(1-&gt;4)-beta-D-GlcNAc-(1-&gt;4)-beta-D-GlcNAc)-L-asparaginyl-[protein] + beta-D-glucose</text>
        <dbReference type="Rhea" id="RHEA:55988"/>
        <dbReference type="Rhea" id="RHEA-COMP:12806"/>
        <dbReference type="Rhea" id="RHEA-COMP:14355"/>
        <dbReference type="ChEBI" id="CHEBI:15377"/>
        <dbReference type="ChEBI" id="CHEBI:15903"/>
        <dbReference type="ChEBI" id="CHEBI:59082"/>
        <dbReference type="ChEBI" id="CHEBI:132537"/>
        <dbReference type="EC" id="3.2.1.106"/>
    </reaction>
</comment>
<evidence type="ECO:0000313" key="17">
    <source>
        <dbReference type="EMBL" id="KAG8465858.1"/>
    </source>
</evidence>
<evidence type="ECO:0000256" key="8">
    <source>
        <dbReference type="ARBA" id="ARBA00023136"/>
    </source>
</evidence>
<accession>A0A8J5XF31</accession>
<dbReference type="Pfam" id="PF03200">
    <property type="entry name" value="Glyco_hydro_63"/>
    <property type="match status" value="2"/>
</dbReference>
<organism evidence="17 18">
    <name type="scientific">Diacronema lutheri</name>
    <name type="common">Unicellular marine alga</name>
    <name type="synonym">Monochrysis lutheri</name>
    <dbReference type="NCBI Taxonomy" id="2081491"/>
    <lineage>
        <taxon>Eukaryota</taxon>
        <taxon>Haptista</taxon>
        <taxon>Haptophyta</taxon>
        <taxon>Pavlovophyceae</taxon>
        <taxon>Pavlovales</taxon>
        <taxon>Pavlovaceae</taxon>
        <taxon>Diacronema</taxon>
    </lineage>
</organism>
<feature type="signal peptide" evidence="14">
    <location>
        <begin position="1"/>
        <end position="20"/>
    </location>
</feature>
<proteinExistence type="inferred from homology"/>
<dbReference type="InterPro" id="IPR038518">
    <property type="entry name" value="Glyco_hydro_63N_sf"/>
</dbReference>
<dbReference type="GO" id="GO:0004573">
    <property type="term" value="F:Glc3Man9GlcNAc2 oligosaccharide glucosidase activity"/>
    <property type="evidence" value="ECO:0007669"/>
    <property type="project" value="UniProtKB-UniRule"/>
</dbReference>
<dbReference type="InterPro" id="IPR031631">
    <property type="entry name" value="Glyco_hydro_63N"/>
</dbReference>
<feature type="compositionally biased region" description="Gly residues" evidence="13">
    <location>
        <begin position="226"/>
        <end position="239"/>
    </location>
</feature>
<evidence type="ECO:0000259" key="15">
    <source>
        <dbReference type="Pfam" id="PF03200"/>
    </source>
</evidence>
<dbReference type="PANTHER" id="PTHR10412">
    <property type="entry name" value="MANNOSYL-OLIGOSACCHARIDE GLUCOSIDASE"/>
    <property type="match status" value="1"/>
</dbReference>
<dbReference type="InterPro" id="IPR004888">
    <property type="entry name" value="Glycoside_hydrolase_63"/>
</dbReference>
<gene>
    <name evidence="17" type="ORF">KFE25_005428</name>
</gene>
<evidence type="ECO:0000256" key="5">
    <source>
        <dbReference type="ARBA" id="ARBA00022824"/>
    </source>
</evidence>
<feature type="region of interest" description="Disordered" evidence="13">
    <location>
        <begin position="225"/>
        <end position="265"/>
    </location>
</feature>
<evidence type="ECO:0000256" key="14">
    <source>
        <dbReference type="SAM" id="SignalP"/>
    </source>
</evidence>
<evidence type="ECO:0000256" key="9">
    <source>
        <dbReference type="ARBA" id="ARBA00023180"/>
    </source>
</evidence>
<keyword evidence="5 12" id="KW-0256">Endoplasmic reticulum</keyword>
<dbReference type="SUPFAM" id="SSF48208">
    <property type="entry name" value="Six-hairpin glycosidases"/>
    <property type="match status" value="1"/>
</dbReference>
<evidence type="ECO:0000256" key="12">
    <source>
        <dbReference type="RuleBase" id="RU368089"/>
    </source>
</evidence>
<keyword evidence="3" id="KW-0812">Transmembrane</keyword>
<evidence type="ECO:0000256" key="6">
    <source>
        <dbReference type="ARBA" id="ARBA00022968"/>
    </source>
</evidence>
<protein>
    <recommendedName>
        <fullName evidence="11 12">Mannosyl-oligosaccharide glucosidase</fullName>
        <ecNumber evidence="11 12">3.2.1.106</ecNumber>
    </recommendedName>
</protein>
<evidence type="ECO:0000256" key="4">
    <source>
        <dbReference type="ARBA" id="ARBA00022801"/>
    </source>
</evidence>
<dbReference type="GO" id="GO:0005789">
    <property type="term" value="C:endoplasmic reticulum membrane"/>
    <property type="evidence" value="ECO:0007669"/>
    <property type="project" value="UniProtKB-SubCell"/>
</dbReference>
<comment type="similarity">
    <text evidence="2 12">Belongs to the glycosyl hydrolase 63 family.</text>
</comment>
<keyword evidence="10 12" id="KW-0326">Glycosidase</keyword>
<feature type="region of interest" description="Disordered" evidence="13">
    <location>
        <begin position="26"/>
        <end position="49"/>
    </location>
</feature>
<dbReference type="InterPro" id="IPR012341">
    <property type="entry name" value="6hp_glycosidase-like_sf"/>
</dbReference>
<comment type="function">
    <text evidence="12">Cleaves the distal alpha 1,2-linked glucose residue from the Glc(3)Man(9)GlcNAc(2) oligosaccharide precursor.</text>
</comment>
<dbReference type="Gene3D" id="1.50.10.10">
    <property type="match status" value="1"/>
</dbReference>
<evidence type="ECO:0000256" key="10">
    <source>
        <dbReference type="ARBA" id="ARBA00023295"/>
    </source>
</evidence>
<evidence type="ECO:0000256" key="1">
    <source>
        <dbReference type="ARBA" id="ARBA00004648"/>
    </source>
</evidence>
<keyword evidence="6" id="KW-0735">Signal-anchor</keyword>
<dbReference type="AlphaFoldDB" id="A0A8J5XF31"/>
<feature type="chain" id="PRO_5035325248" description="Mannosyl-oligosaccharide glucosidase" evidence="14">
    <location>
        <begin position="21"/>
        <end position="1002"/>
    </location>
</feature>
<feature type="domain" description="Glycosyl hydrolase family 63 C-terminal" evidence="15">
    <location>
        <begin position="846"/>
        <end position="1000"/>
    </location>
</feature>
<dbReference type="Pfam" id="PF16923">
    <property type="entry name" value="Glyco_hydro_63N"/>
    <property type="match status" value="1"/>
</dbReference>
<dbReference type="GO" id="GO:0006487">
    <property type="term" value="P:protein N-linked glycosylation"/>
    <property type="evidence" value="ECO:0007669"/>
    <property type="project" value="UniProtKB-UniRule"/>
</dbReference>
<keyword evidence="18" id="KW-1185">Reference proteome</keyword>
<keyword evidence="14" id="KW-0732">Signal</keyword>
<dbReference type="InterPro" id="IPR008928">
    <property type="entry name" value="6-hairpin_glycosidase_sf"/>
</dbReference>
<dbReference type="Proteomes" id="UP000751190">
    <property type="component" value="Unassembled WGS sequence"/>
</dbReference>
<sequence>MRGVAVACAVAAVAIAAALALRSRARAPEQPAGGVAERRPAAREQPLASPPYDFERLPAALPTEHHEALLWGTYRPGVYAGVKSRTYPHALAAGMMWPAGRPGGTPSPGGGTQPFALRHECSQEDGLTYGYRVHDGRSLGEQTIVDPVARVRLHTTYVRVLGGAAADGADAGEVGVDEWALHVTIESLDASEPDASGRGGGDASGAAGARASVFLYAALDSEVDVGDGGTADGGGSSGGGRDEEEAEKGRAAQVSGTGAGMGVGADGDGVNAEVPDSPQLRVFTRAPGAPAVRASGELRGVGCFALQISGAMAEGGGDGSDGGSDGGGGQLELREWHSSRVLPLATLGTTMRALLEAGGGSLPARGADEGADEGGGDARVLVVQLSGVLPFSAQLTLGRAVGGASVGAATPGVPSALLRPGAVRRAATVAEARFNARFDDAFGLHDATLGGSPLQPAQLSAAKRALSLLLGSHAFMYGTSRVRDARGAVSDARATPLFCAVPSRAFFPRGFLWDDGFHQLVVARFDAPLAADVLLHWAALVQPDGWLAREQILGDEARARVPTEFVAQSRQVANPPTLLLLVEALVARRRVAPAAEAATLDAALAAALPALERWFGWLLSSQSAAALPARDDPAHATDADSGVRSSSAAAARARAERLYKHAASRVADGFYWRGRSAADGRLNAMTLASGLDDYPRATEADAAERHVDLICWLAAGARALGGAAAALPSASLRSAAHYAELHAALVRALAARHWDPDGVQYADVGRTTNDGRLVEHVVIKCERARDAAAGRSAEQLEADVPLEKLQHALRAARSPCPRSHPVYLYSLGDGRGGLLTRRRWKGRGGAKVTFVRHTGYVSLFPLMLRLIPADSAALGATIGALTDEARLWTPHGLRSLSRADPLHGVENAPGDAPYWRGAIWINLNYLALAGLHHYATTPGPYAAQARAAYDALRVNVVRTVLREFERTGFLFEQYDETSGKGQRTRPFNGWTTLVLLALAEIY</sequence>
<name>A0A8J5XF31_DIALT</name>
<evidence type="ECO:0000256" key="13">
    <source>
        <dbReference type="SAM" id="MobiDB-lite"/>
    </source>
</evidence>
<dbReference type="InterPro" id="IPR031335">
    <property type="entry name" value="Glyco_hydro_63_C"/>
</dbReference>
<evidence type="ECO:0000259" key="16">
    <source>
        <dbReference type="Pfam" id="PF16923"/>
    </source>
</evidence>
<dbReference type="PANTHER" id="PTHR10412:SF11">
    <property type="entry name" value="MANNOSYL-OLIGOSACCHARIDE GLUCOSIDASE"/>
    <property type="match status" value="1"/>
</dbReference>
<keyword evidence="4 12" id="KW-0378">Hydrolase</keyword>
<comment type="caution">
    <text evidence="17">The sequence shown here is derived from an EMBL/GenBank/DDBJ whole genome shotgun (WGS) entry which is preliminary data.</text>
</comment>
<dbReference type="GO" id="GO:0009311">
    <property type="term" value="P:oligosaccharide metabolic process"/>
    <property type="evidence" value="ECO:0007669"/>
    <property type="project" value="UniProtKB-UniRule"/>
</dbReference>
<reference evidence="17" key="1">
    <citation type="submission" date="2021-05" db="EMBL/GenBank/DDBJ databases">
        <title>The genome of the haptophyte Pavlova lutheri (Diacronema luteri, Pavlovales) - a model for lipid biosynthesis in eukaryotic algae.</title>
        <authorList>
            <person name="Hulatt C.J."/>
            <person name="Posewitz M.C."/>
        </authorList>
    </citation>
    <scope>NUCLEOTIDE SEQUENCE</scope>
    <source>
        <strain evidence="17">NIVA-4/92</strain>
    </source>
</reference>
<dbReference type="EMBL" id="JAGTXO010000009">
    <property type="protein sequence ID" value="KAG8465858.1"/>
    <property type="molecule type" value="Genomic_DNA"/>
</dbReference>
<evidence type="ECO:0000313" key="18">
    <source>
        <dbReference type="Proteomes" id="UP000751190"/>
    </source>
</evidence>
<keyword evidence="8" id="KW-0472">Membrane</keyword>
<dbReference type="EC" id="3.2.1.106" evidence="11 12"/>
<dbReference type="Gene3D" id="2.70.98.110">
    <property type="entry name" value="Glycosyl hydrolase family 63, N-terminal domain"/>
    <property type="match status" value="1"/>
</dbReference>
<evidence type="ECO:0000256" key="3">
    <source>
        <dbReference type="ARBA" id="ARBA00022692"/>
    </source>
</evidence>
<evidence type="ECO:0000256" key="11">
    <source>
        <dbReference type="ARBA" id="ARBA00038888"/>
    </source>
</evidence>